<dbReference type="SUPFAM" id="SSF53474">
    <property type="entry name" value="alpha/beta-Hydrolases"/>
    <property type="match status" value="1"/>
</dbReference>
<dbReference type="RefSeq" id="WP_079605814.1">
    <property type="nucleotide sequence ID" value="NZ_LT670817.1"/>
</dbReference>
<dbReference type="GO" id="GO:0016787">
    <property type="term" value="F:hydrolase activity"/>
    <property type="evidence" value="ECO:0007669"/>
    <property type="project" value="UniProtKB-KW"/>
</dbReference>
<feature type="domain" description="AB hydrolase-1" evidence="2">
    <location>
        <begin position="33"/>
        <end position="278"/>
    </location>
</feature>
<accession>A0A1M5XV60</accession>
<dbReference type="EMBL" id="LT670817">
    <property type="protein sequence ID" value="SHI03697.1"/>
    <property type="molecule type" value="Genomic_DNA"/>
</dbReference>
<evidence type="ECO:0000259" key="2">
    <source>
        <dbReference type="Pfam" id="PF12697"/>
    </source>
</evidence>
<protein>
    <submittedName>
        <fullName evidence="3">Pimeloyl-ACP methyl ester carboxylesterase</fullName>
    </submittedName>
</protein>
<dbReference type="Gene3D" id="3.40.50.1820">
    <property type="entry name" value="alpha/beta hydrolase"/>
    <property type="match status" value="1"/>
</dbReference>
<dbReference type="PANTHER" id="PTHR43798:SF31">
    <property type="entry name" value="AB HYDROLASE SUPERFAMILY PROTEIN YCLE"/>
    <property type="match status" value="1"/>
</dbReference>
<gene>
    <name evidence="3" type="ORF">SAMN05443248_7651</name>
</gene>
<dbReference type="GO" id="GO:0016020">
    <property type="term" value="C:membrane"/>
    <property type="evidence" value="ECO:0007669"/>
    <property type="project" value="TreeGrafter"/>
</dbReference>
<dbReference type="Proteomes" id="UP000189796">
    <property type="component" value="Chromosome I"/>
</dbReference>
<keyword evidence="1" id="KW-0378">Hydrolase</keyword>
<dbReference type="OrthoDB" id="9808398at2"/>
<name>A0A1M5XV60_9BRAD</name>
<evidence type="ECO:0000313" key="4">
    <source>
        <dbReference type="Proteomes" id="UP000189796"/>
    </source>
</evidence>
<dbReference type="InterPro" id="IPR000073">
    <property type="entry name" value="AB_hydrolase_1"/>
</dbReference>
<evidence type="ECO:0000256" key="1">
    <source>
        <dbReference type="ARBA" id="ARBA00022801"/>
    </source>
</evidence>
<dbReference type="InterPro" id="IPR029058">
    <property type="entry name" value="AB_hydrolase_fold"/>
</dbReference>
<reference evidence="3 4" key="1">
    <citation type="submission" date="2016-11" db="EMBL/GenBank/DDBJ databases">
        <authorList>
            <person name="Jaros S."/>
            <person name="Januszkiewicz K."/>
            <person name="Wedrychowicz H."/>
        </authorList>
    </citation>
    <scope>NUCLEOTIDE SEQUENCE [LARGE SCALE GENOMIC DNA]</scope>
    <source>
        <strain evidence="3 4">GAS138</strain>
    </source>
</reference>
<organism evidence="3 4">
    <name type="scientific">Bradyrhizobium erythrophlei</name>
    <dbReference type="NCBI Taxonomy" id="1437360"/>
    <lineage>
        <taxon>Bacteria</taxon>
        <taxon>Pseudomonadati</taxon>
        <taxon>Pseudomonadota</taxon>
        <taxon>Alphaproteobacteria</taxon>
        <taxon>Hyphomicrobiales</taxon>
        <taxon>Nitrobacteraceae</taxon>
        <taxon>Bradyrhizobium</taxon>
    </lineage>
</organism>
<proteinExistence type="predicted"/>
<sequence>MPVASNIKIASKYFRTNDGVRLHYLEAGAGKPLVLIHGLSQTAEQFTFQIEGLADRYQVIALDLRGHGESEKPNFGLKIHRLAQDLREALIAANADDVTLLGHSMGCSVIWAYWELFGADRLGKIVLTDEPPMLTSNPAWTPEEVEAAGSILTPASLWETANARSGPDGEAAARVFIEHCVSRNCPEDVKEWIIQCTLRMAGKDAATLFVNHGCQDWRDIIPRITLPTLVIGGRVSLIPWKSLAWIAKQIAGAKLEIFEENEGGSHFMFVENPTKFNQIVSKFVA</sequence>
<dbReference type="InterPro" id="IPR050266">
    <property type="entry name" value="AB_hydrolase_sf"/>
</dbReference>
<dbReference type="PANTHER" id="PTHR43798">
    <property type="entry name" value="MONOACYLGLYCEROL LIPASE"/>
    <property type="match status" value="1"/>
</dbReference>
<evidence type="ECO:0000313" key="3">
    <source>
        <dbReference type="EMBL" id="SHI03697.1"/>
    </source>
</evidence>
<dbReference type="AlphaFoldDB" id="A0A1M5XV60"/>
<dbReference type="Pfam" id="PF12697">
    <property type="entry name" value="Abhydrolase_6"/>
    <property type="match status" value="1"/>
</dbReference>